<dbReference type="RefSeq" id="WP_387414827.1">
    <property type="nucleotide sequence ID" value="NZ_CP191998.1"/>
</dbReference>
<evidence type="ECO:0000313" key="2">
    <source>
        <dbReference type="Proteomes" id="UP001602013"/>
    </source>
</evidence>
<gene>
    <name evidence="1" type="ORF">ACFYXI_25795</name>
</gene>
<organism evidence="1 2">
    <name type="scientific">Microtetraspora malaysiensis</name>
    <dbReference type="NCBI Taxonomy" id="161358"/>
    <lineage>
        <taxon>Bacteria</taxon>
        <taxon>Bacillati</taxon>
        <taxon>Actinomycetota</taxon>
        <taxon>Actinomycetes</taxon>
        <taxon>Streptosporangiales</taxon>
        <taxon>Streptosporangiaceae</taxon>
        <taxon>Microtetraspora</taxon>
    </lineage>
</organism>
<dbReference type="EMBL" id="JBIASD010000018">
    <property type="protein sequence ID" value="MFF3669004.1"/>
    <property type="molecule type" value="Genomic_DNA"/>
</dbReference>
<keyword evidence="2" id="KW-1185">Reference proteome</keyword>
<evidence type="ECO:0000313" key="1">
    <source>
        <dbReference type="EMBL" id="MFF3669004.1"/>
    </source>
</evidence>
<accession>A0ABW6SVG4</accession>
<name>A0ABW6SVG4_9ACTN</name>
<comment type="caution">
    <text evidence="1">The sequence shown here is derived from an EMBL/GenBank/DDBJ whole genome shotgun (WGS) entry which is preliminary data.</text>
</comment>
<evidence type="ECO:0008006" key="3">
    <source>
        <dbReference type="Google" id="ProtNLM"/>
    </source>
</evidence>
<dbReference type="Proteomes" id="UP001602013">
    <property type="component" value="Unassembled WGS sequence"/>
</dbReference>
<protein>
    <recommendedName>
        <fullName evidence="3">Secreted protein</fullName>
    </recommendedName>
</protein>
<reference evidence="1 2" key="1">
    <citation type="submission" date="2024-10" db="EMBL/GenBank/DDBJ databases">
        <title>The Natural Products Discovery Center: Release of the First 8490 Sequenced Strains for Exploring Actinobacteria Biosynthetic Diversity.</title>
        <authorList>
            <person name="Kalkreuter E."/>
            <person name="Kautsar S.A."/>
            <person name="Yang D."/>
            <person name="Bader C.D."/>
            <person name="Teijaro C.N."/>
            <person name="Fluegel L."/>
            <person name="Davis C.M."/>
            <person name="Simpson J.R."/>
            <person name="Lauterbach L."/>
            <person name="Steele A.D."/>
            <person name="Gui C."/>
            <person name="Meng S."/>
            <person name="Li G."/>
            <person name="Viehrig K."/>
            <person name="Ye F."/>
            <person name="Su P."/>
            <person name="Kiefer A.F."/>
            <person name="Nichols A."/>
            <person name="Cepeda A.J."/>
            <person name="Yan W."/>
            <person name="Fan B."/>
            <person name="Jiang Y."/>
            <person name="Adhikari A."/>
            <person name="Zheng C.-J."/>
            <person name="Schuster L."/>
            <person name="Cowan T.M."/>
            <person name="Smanski M.J."/>
            <person name="Chevrette M.G."/>
            <person name="De Carvalho L.P.S."/>
            <person name="Shen B."/>
        </authorList>
    </citation>
    <scope>NUCLEOTIDE SEQUENCE [LARGE SCALE GENOMIC DNA]</scope>
    <source>
        <strain evidence="1 2">NPDC002173</strain>
    </source>
</reference>
<proteinExistence type="predicted"/>
<sequence length="198" mass="20889">MSVLARSKGRRRKRRTKARVIKASIGLAVVAAGVAVSRPLLAGADGTPAPVRAAAVAPAASSGAAASGGDLTVTSAASSGRVARSKGEVTASGRSKYTDDQAVAYFTSRWDDKTTKRVRDIRTTGRYLRIYTNLSENASNSKSAITLCKRGLEYLKEIGESNPVVFVQAKYGQNGNPVLANILGPDDDTCRVTHPKPR</sequence>